<protein>
    <submittedName>
        <fullName evidence="2">Uncharacterized protein</fullName>
    </submittedName>
</protein>
<proteinExistence type="predicted"/>
<evidence type="ECO:0000313" key="3">
    <source>
        <dbReference type="Proteomes" id="UP001107558"/>
    </source>
</evidence>
<feature type="chain" id="PRO_5039898140" evidence="1">
    <location>
        <begin position="23"/>
        <end position="96"/>
    </location>
</feature>
<comment type="caution">
    <text evidence="2">The sequence shown here is derived from an EMBL/GenBank/DDBJ whole genome shotgun (WGS) entry which is preliminary data.</text>
</comment>
<evidence type="ECO:0000256" key="1">
    <source>
        <dbReference type="SAM" id="SignalP"/>
    </source>
</evidence>
<keyword evidence="3" id="KW-1185">Reference proteome</keyword>
<feature type="signal peptide" evidence="1">
    <location>
        <begin position="1"/>
        <end position="22"/>
    </location>
</feature>
<name>A0A9J6BUE0_POLVA</name>
<keyword evidence="1" id="KW-0732">Signal</keyword>
<dbReference type="OrthoDB" id="6019866at2759"/>
<organism evidence="2 3">
    <name type="scientific">Polypedilum vanderplanki</name>
    <name type="common">Sleeping chironomid midge</name>
    <dbReference type="NCBI Taxonomy" id="319348"/>
    <lineage>
        <taxon>Eukaryota</taxon>
        <taxon>Metazoa</taxon>
        <taxon>Ecdysozoa</taxon>
        <taxon>Arthropoda</taxon>
        <taxon>Hexapoda</taxon>
        <taxon>Insecta</taxon>
        <taxon>Pterygota</taxon>
        <taxon>Neoptera</taxon>
        <taxon>Endopterygota</taxon>
        <taxon>Diptera</taxon>
        <taxon>Nematocera</taxon>
        <taxon>Chironomoidea</taxon>
        <taxon>Chironomidae</taxon>
        <taxon>Chironominae</taxon>
        <taxon>Polypedilum</taxon>
        <taxon>Polypedilum</taxon>
    </lineage>
</organism>
<accession>A0A9J6BUE0</accession>
<gene>
    <name evidence="2" type="ORF">PVAND_003549</name>
</gene>
<dbReference type="Proteomes" id="UP001107558">
    <property type="component" value="Chromosome 3"/>
</dbReference>
<reference evidence="2" key="1">
    <citation type="submission" date="2021-03" db="EMBL/GenBank/DDBJ databases">
        <title>Chromosome level genome of the anhydrobiotic midge Polypedilum vanderplanki.</title>
        <authorList>
            <person name="Yoshida Y."/>
            <person name="Kikawada T."/>
            <person name="Gusev O."/>
        </authorList>
    </citation>
    <scope>NUCLEOTIDE SEQUENCE</scope>
    <source>
        <strain evidence="2">NIAS01</strain>
        <tissue evidence="2">Whole body or cell culture</tissue>
    </source>
</reference>
<dbReference type="AlphaFoldDB" id="A0A9J6BUE0"/>
<evidence type="ECO:0000313" key="2">
    <source>
        <dbReference type="EMBL" id="KAG5673505.1"/>
    </source>
</evidence>
<dbReference type="EMBL" id="JADBJN010000003">
    <property type="protein sequence ID" value="KAG5673505.1"/>
    <property type="molecule type" value="Genomic_DNA"/>
</dbReference>
<sequence length="96" mass="11114">MLKSVQMIVIIMILLLHKNVSGKIYCGNHNYDNSYNTGHMQFTKEVVDEDYVMMDNFKYLHCCAKGYRSIEWLKDGKTLSMVTRGNFITHSLSRGS</sequence>